<dbReference type="Gene3D" id="1.10.10.10">
    <property type="entry name" value="Winged helix-like DNA-binding domain superfamily/Winged helix DNA-binding domain"/>
    <property type="match status" value="1"/>
</dbReference>
<dbReference type="Gene3D" id="3.40.640.10">
    <property type="entry name" value="Type I PLP-dependent aspartate aminotransferase-like (Major domain)"/>
    <property type="match status" value="1"/>
</dbReference>
<dbReference type="PROSITE" id="PS50949">
    <property type="entry name" value="HTH_GNTR"/>
    <property type="match status" value="1"/>
</dbReference>
<gene>
    <name evidence="7" type="ordered locus">Cycma_4744</name>
</gene>
<dbReference type="AlphaFoldDB" id="G0J5I0"/>
<dbReference type="GO" id="GO:0030170">
    <property type="term" value="F:pyridoxal phosphate binding"/>
    <property type="evidence" value="ECO:0007669"/>
    <property type="project" value="InterPro"/>
</dbReference>
<dbReference type="Proteomes" id="UP000001635">
    <property type="component" value="Chromosome"/>
</dbReference>
<protein>
    <submittedName>
        <fullName evidence="7">Transcriptional regulator, GntR family with aminotransferase domain</fullName>
    </submittedName>
</protein>
<dbReference type="KEGG" id="cmr:Cycma_4744"/>
<dbReference type="SUPFAM" id="SSF46785">
    <property type="entry name" value="Winged helix' DNA-binding domain"/>
    <property type="match status" value="1"/>
</dbReference>
<evidence type="ECO:0000256" key="4">
    <source>
        <dbReference type="ARBA" id="ARBA00023125"/>
    </source>
</evidence>
<comment type="similarity">
    <text evidence="1">In the C-terminal section; belongs to the class-I pyridoxal-phosphate-dependent aminotransferase family.</text>
</comment>
<evidence type="ECO:0000313" key="7">
    <source>
        <dbReference type="EMBL" id="AEL28429.1"/>
    </source>
</evidence>
<evidence type="ECO:0000313" key="8">
    <source>
        <dbReference type="Proteomes" id="UP000001635"/>
    </source>
</evidence>
<dbReference type="Pfam" id="PF00392">
    <property type="entry name" value="GntR"/>
    <property type="match status" value="1"/>
</dbReference>
<dbReference type="InterPro" id="IPR051446">
    <property type="entry name" value="HTH_trans_reg/aminotransferase"/>
</dbReference>
<dbReference type="GO" id="GO:0003677">
    <property type="term" value="F:DNA binding"/>
    <property type="evidence" value="ECO:0007669"/>
    <property type="project" value="UniProtKB-KW"/>
</dbReference>
<feature type="domain" description="HTH gntR-type" evidence="6">
    <location>
        <begin position="27"/>
        <end position="95"/>
    </location>
</feature>
<keyword evidence="7" id="KW-0032">Aminotransferase</keyword>
<dbReference type="eggNOG" id="COG1167">
    <property type="taxonomic scope" value="Bacteria"/>
</dbReference>
<dbReference type="GO" id="GO:0008483">
    <property type="term" value="F:transaminase activity"/>
    <property type="evidence" value="ECO:0007669"/>
    <property type="project" value="UniProtKB-KW"/>
</dbReference>
<keyword evidence="3" id="KW-0805">Transcription regulation</keyword>
<accession>G0J5I0</accession>
<keyword evidence="5" id="KW-0804">Transcription</keyword>
<evidence type="ECO:0000259" key="6">
    <source>
        <dbReference type="PROSITE" id="PS50949"/>
    </source>
</evidence>
<dbReference type="InterPro" id="IPR004839">
    <property type="entry name" value="Aminotransferase_I/II_large"/>
</dbReference>
<evidence type="ECO:0000256" key="5">
    <source>
        <dbReference type="ARBA" id="ARBA00023163"/>
    </source>
</evidence>
<keyword evidence="8" id="KW-1185">Reference proteome</keyword>
<proteinExistence type="inferred from homology"/>
<keyword evidence="2" id="KW-0663">Pyridoxal phosphate</keyword>
<organism evidence="7 8">
    <name type="scientific">Cyclobacterium marinum (strain ATCC 25205 / DSM 745 / LMG 13164 / NCIMB 1802)</name>
    <name type="common">Flectobacillus marinus</name>
    <dbReference type="NCBI Taxonomy" id="880070"/>
    <lineage>
        <taxon>Bacteria</taxon>
        <taxon>Pseudomonadati</taxon>
        <taxon>Bacteroidota</taxon>
        <taxon>Cytophagia</taxon>
        <taxon>Cytophagales</taxon>
        <taxon>Cyclobacteriaceae</taxon>
        <taxon>Cyclobacterium</taxon>
    </lineage>
</organism>
<dbReference type="Pfam" id="PF00155">
    <property type="entry name" value="Aminotran_1_2"/>
    <property type="match status" value="1"/>
</dbReference>
<dbReference type="InterPro" id="IPR036388">
    <property type="entry name" value="WH-like_DNA-bd_sf"/>
</dbReference>
<dbReference type="EMBL" id="CP002955">
    <property type="protein sequence ID" value="AEL28429.1"/>
    <property type="molecule type" value="Genomic_DNA"/>
</dbReference>
<evidence type="ECO:0000256" key="1">
    <source>
        <dbReference type="ARBA" id="ARBA00005384"/>
    </source>
</evidence>
<dbReference type="InterPro" id="IPR000524">
    <property type="entry name" value="Tscrpt_reg_HTH_GntR"/>
</dbReference>
<keyword evidence="7" id="KW-0808">Transferase</keyword>
<dbReference type="GO" id="GO:0003700">
    <property type="term" value="F:DNA-binding transcription factor activity"/>
    <property type="evidence" value="ECO:0007669"/>
    <property type="project" value="InterPro"/>
</dbReference>
<dbReference type="PANTHER" id="PTHR46577">
    <property type="entry name" value="HTH-TYPE TRANSCRIPTIONAL REGULATORY PROTEIN GABR"/>
    <property type="match status" value="1"/>
</dbReference>
<keyword evidence="4" id="KW-0238">DNA-binding</keyword>
<dbReference type="Gene3D" id="3.90.1150.10">
    <property type="entry name" value="Aspartate Aminotransferase, domain 1"/>
    <property type="match status" value="1"/>
</dbReference>
<dbReference type="SUPFAM" id="SSF53383">
    <property type="entry name" value="PLP-dependent transferases"/>
    <property type="match status" value="1"/>
</dbReference>
<dbReference type="HOGENOM" id="CLU_017584_0_0_10"/>
<dbReference type="InterPro" id="IPR015422">
    <property type="entry name" value="PyrdxlP-dep_Trfase_small"/>
</dbReference>
<dbReference type="InterPro" id="IPR015421">
    <property type="entry name" value="PyrdxlP-dep_Trfase_major"/>
</dbReference>
<evidence type="ECO:0000256" key="3">
    <source>
        <dbReference type="ARBA" id="ARBA00023015"/>
    </source>
</evidence>
<dbReference type="CDD" id="cd07377">
    <property type="entry name" value="WHTH_GntR"/>
    <property type="match status" value="1"/>
</dbReference>
<dbReference type="SMART" id="SM00345">
    <property type="entry name" value="HTH_GNTR"/>
    <property type="match status" value="1"/>
</dbReference>
<reference evidence="8" key="1">
    <citation type="submission" date="2011-07" db="EMBL/GenBank/DDBJ databases">
        <title>The complete genome of Cyclobacterium marinum DSM 745.</title>
        <authorList>
            <person name="Lucas S."/>
            <person name="Han J."/>
            <person name="Lapidus A."/>
            <person name="Bruce D."/>
            <person name="Goodwin L."/>
            <person name="Pitluck S."/>
            <person name="Peters L."/>
            <person name="Kyrpides N."/>
            <person name="Mavromatis K."/>
            <person name="Ivanova N."/>
            <person name="Ovchinnikova G."/>
            <person name="Chertkov O."/>
            <person name="Detter J.C."/>
            <person name="Tapia R."/>
            <person name="Han C."/>
            <person name="Land M."/>
            <person name="Hauser L."/>
            <person name="Markowitz V."/>
            <person name="Cheng J.-F."/>
            <person name="Hugenholtz P."/>
            <person name="Woyke T."/>
            <person name="Wu D."/>
            <person name="Tindall B."/>
            <person name="Schuetze A."/>
            <person name="Brambilla E."/>
            <person name="Klenk H.-P."/>
            <person name="Eisen J.A."/>
        </authorList>
    </citation>
    <scope>NUCLEOTIDE SEQUENCE [LARGE SCALE GENOMIC DNA]</scope>
    <source>
        <strain evidence="8">ATCC 25205 / DSM 745 / LMG 13164 / NCIMB 1802</strain>
    </source>
</reference>
<dbReference type="STRING" id="880070.Cycma_4744"/>
<sequence length="492" mass="55254">MIGYRYNLFNFEGYSLNKGAVYNITSMTLFEELAENFENLITKKTLKLGDKMPSIRTVSKEYGVSKNTVIQAYLLLESRSFIVSRPQVGFFVCQREDQILPMPMASSPNINGMVGKEDGLIGKVFSHFVNKDITQMSLSVPDESFFPVARLNKCIQTATKTLGAGGTAYDDIQGNMRLRKNVSKWSFTWGGNLGVDELVTTSGAMHAISLAFMALTKPGDRIGVESPVYFGILQLAKNMGLKVIELPTDPEYGVLPKDLEELVDKIDICLLVSNFNNPLGSCMPDKNKKEVVKLLTKHNVPLIEDDLYGDVYFGPSRPKPCKAFDTEGIVLWCGSVSKTLAPGYRVGWMAPGKFMKAILKLKLFHSVSGTTITQEAIGLFLENDYYEKHLRQLRARLYSNSLHFIRAIADYFPKGTKISRPQGGFVLWVELDKKWDTGKLFDKVLSRGISIAPGRMFTLQSQFHNCLRLNYGLPWTEKLEQELKLLGQILKE</sequence>
<evidence type="ECO:0000256" key="2">
    <source>
        <dbReference type="ARBA" id="ARBA00022898"/>
    </source>
</evidence>
<dbReference type="InterPro" id="IPR036390">
    <property type="entry name" value="WH_DNA-bd_sf"/>
</dbReference>
<name>G0J5I0_CYCMS</name>
<dbReference type="InterPro" id="IPR015424">
    <property type="entry name" value="PyrdxlP-dep_Trfase"/>
</dbReference>
<dbReference type="CDD" id="cd00609">
    <property type="entry name" value="AAT_like"/>
    <property type="match status" value="1"/>
</dbReference>
<dbReference type="PANTHER" id="PTHR46577:SF1">
    <property type="entry name" value="HTH-TYPE TRANSCRIPTIONAL REGULATORY PROTEIN GABR"/>
    <property type="match status" value="1"/>
</dbReference>